<evidence type="ECO:0000313" key="1">
    <source>
        <dbReference type="EMBL" id="KAF7383174.1"/>
    </source>
</evidence>
<keyword evidence="2" id="KW-1185">Reference proteome</keyword>
<accession>A0A834JA17</accession>
<gene>
    <name evidence="1" type="ORF">HZH68_015023</name>
</gene>
<comment type="caution">
    <text evidence="1">The sequence shown here is derived from an EMBL/GenBank/DDBJ whole genome shotgun (WGS) entry which is preliminary data.</text>
</comment>
<sequence>MITESFYDRRHNLHGLIMKAVAVKGSLYTNVKRHCDSCSMHCEIFRKVCVTLNFSLKIVSKAKEYKKWNPDEKLGLEQL</sequence>
<dbReference type="AlphaFoldDB" id="A0A834JA17"/>
<dbReference type="EMBL" id="JACSDZ010000019">
    <property type="protein sequence ID" value="KAF7383174.1"/>
    <property type="molecule type" value="Genomic_DNA"/>
</dbReference>
<reference evidence="1" key="1">
    <citation type="journal article" date="2020" name="G3 (Bethesda)">
        <title>High-Quality Assemblies for Three Invasive Social Wasps from the &lt;i&gt;Vespula&lt;/i&gt; Genus.</title>
        <authorList>
            <person name="Harrop T.W.R."/>
            <person name="Guhlin J."/>
            <person name="McLaughlin G.M."/>
            <person name="Permina E."/>
            <person name="Stockwell P."/>
            <person name="Gilligan J."/>
            <person name="Le Lec M.F."/>
            <person name="Gruber M.A.M."/>
            <person name="Quinn O."/>
            <person name="Lovegrove M."/>
            <person name="Duncan E.J."/>
            <person name="Remnant E.J."/>
            <person name="Van Eeckhoven J."/>
            <person name="Graham B."/>
            <person name="Knapp R.A."/>
            <person name="Langford K.W."/>
            <person name="Kronenberg Z."/>
            <person name="Press M.O."/>
            <person name="Eacker S.M."/>
            <person name="Wilson-Rankin E.E."/>
            <person name="Purcell J."/>
            <person name="Lester P.J."/>
            <person name="Dearden P.K."/>
        </authorList>
    </citation>
    <scope>NUCLEOTIDE SEQUENCE</scope>
    <source>
        <strain evidence="1">Linc-1</strain>
    </source>
</reference>
<protein>
    <submittedName>
        <fullName evidence="1">Uncharacterized protein</fullName>
    </submittedName>
</protein>
<dbReference type="Proteomes" id="UP000617340">
    <property type="component" value="Unassembled WGS sequence"/>
</dbReference>
<proteinExistence type="predicted"/>
<name>A0A834JA17_VESGE</name>
<organism evidence="1 2">
    <name type="scientific">Vespula germanica</name>
    <name type="common">German yellow jacket</name>
    <name type="synonym">Paravespula germanica</name>
    <dbReference type="NCBI Taxonomy" id="30212"/>
    <lineage>
        <taxon>Eukaryota</taxon>
        <taxon>Metazoa</taxon>
        <taxon>Ecdysozoa</taxon>
        <taxon>Arthropoda</taxon>
        <taxon>Hexapoda</taxon>
        <taxon>Insecta</taxon>
        <taxon>Pterygota</taxon>
        <taxon>Neoptera</taxon>
        <taxon>Endopterygota</taxon>
        <taxon>Hymenoptera</taxon>
        <taxon>Apocrita</taxon>
        <taxon>Aculeata</taxon>
        <taxon>Vespoidea</taxon>
        <taxon>Vespidae</taxon>
        <taxon>Vespinae</taxon>
        <taxon>Vespula</taxon>
    </lineage>
</organism>
<evidence type="ECO:0000313" key="2">
    <source>
        <dbReference type="Proteomes" id="UP000617340"/>
    </source>
</evidence>